<evidence type="ECO:0000313" key="5">
    <source>
        <dbReference type="Proteomes" id="UP000624244"/>
    </source>
</evidence>
<dbReference type="SUPFAM" id="SSF51430">
    <property type="entry name" value="NAD(P)-linked oxidoreductase"/>
    <property type="match status" value="1"/>
</dbReference>
<dbReference type="InterPro" id="IPR023210">
    <property type="entry name" value="NADP_OxRdtase_dom"/>
</dbReference>
<proteinExistence type="predicted"/>
<dbReference type="AlphaFoldDB" id="A0A8H5ZAA2"/>
<name>A0A8H5ZAA2_COCSA</name>
<dbReference type="GO" id="GO:0016491">
    <property type="term" value="F:oxidoreductase activity"/>
    <property type="evidence" value="ECO:0007669"/>
    <property type="project" value="UniProtKB-KW"/>
</dbReference>
<accession>A0A8H5ZAA2</accession>
<protein>
    <recommendedName>
        <fullName evidence="3">NADP-dependent oxidoreductase domain-containing protein</fullName>
    </recommendedName>
</protein>
<evidence type="ECO:0000313" key="4">
    <source>
        <dbReference type="EMBL" id="KAF5845646.1"/>
    </source>
</evidence>
<dbReference type="PANTHER" id="PTHR43625:SF40">
    <property type="entry name" value="ALDO-KETO REDUCTASE YAKC [NADP(+)]"/>
    <property type="match status" value="1"/>
</dbReference>
<dbReference type="Proteomes" id="UP000624244">
    <property type="component" value="Unassembled WGS sequence"/>
</dbReference>
<feature type="domain" description="NADP-dependent oxidoreductase" evidence="3">
    <location>
        <begin position="17"/>
        <end position="310"/>
    </location>
</feature>
<dbReference type="InterPro" id="IPR020471">
    <property type="entry name" value="AKR"/>
</dbReference>
<gene>
    <name evidence="4" type="ORF">GGP41_009427</name>
</gene>
<evidence type="ECO:0000256" key="2">
    <source>
        <dbReference type="SAM" id="MobiDB-lite"/>
    </source>
</evidence>
<sequence>MSLPTAPLGRNGPQVNRLGFGLMGLSMSYGPPKPDNERLALLDQAYELGERFWDSSDLYGDNEDLLGKWFKANPSKRADIFLATKFAIKNGGAEIDSSPEYVKVACEKSLERLGTSYIDLYYCHRVGRKTPIELTVQAMADLVNLGKVKYLGLSEVSSDTLRRAHKVHPIAAVQVEYSPFALEIESKQIDLLRKCRELGVAVVAYSPLNRGMLTGAYKSPDDFEETDFRRVAPRFSKENFPKNLKLVDRIVDIAKAKGVTPGQLTLAWLMAQGDDIFPIPGTTKAERLEENVASLKVQLTKEEEKAIRKACDEAEVVGTRYPEFFMQTCYADTPPLEHNNGTATSGSGVKPTHSADIMGGT</sequence>
<dbReference type="Pfam" id="PF00248">
    <property type="entry name" value="Aldo_ket_red"/>
    <property type="match status" value="1"/>
</dbReference>
<organism evidence="4 5">
    <name type="scientific">Cochliobolus sativus</name>
    <name type="common">Common root rot and spot blotch fungus</name>
    <name type="synonym">Bipolaris sorokiniana</name>
    <dbReference type="NCBI Taxonomy" id="45130"/>
    <lineage>
        <taxon>Eukaryota</taxon>
        <taxon>Fungi</taxon>
        <taxon>Dikarya</taxon>
        <taxon>Ascomycota</taxon>
        <taxon>Pezizomycotina</taxon>
        <taxon>Dothideomycetes</taxon>
        <taxon>Pleosporomycetidae</taxon>
        <taxon>Pleosporales</taxon>
        <taxon>Pleosporineae</taxon>
        <taxon>Pleosporaceae</taxon>
        <taxon>Bipolaris</taxon>
    </lineage>
</organism>
<dbReference type="PANTHER" id="PTHR43625">
    <property type="entry name" value="AFLATOXIN B1 ALDEHYDE REDUCTASE"/>
    <property type="match status" value="1"/>
</dbReference>
<evidence type="ECO:0000256" key="1">
    <source>
        <dbReference type="ARBA" id="ARBA00023002"/>
    </source>
</evidence>
<dbReference type="GO" id="GO:0005737">
    <property type="term" value="C:cytoplasm"/>
    <property type="evidence" value="ECO:0007669"/>
    <property type="project" value="TreeGrafter"/>
</dbReference>
<evidence type="ECO:0000259" key="3">
    <source>
        <dbReference type="Pfam" id="PF00248"/>
    </source>
</evidence>
<dbReference type="InterPro" id="IPR050791">
    <property type="entry name" value="Aldo-Keto_reductase"/>
</dbReference>
<dbReference type="InterPro" id="IPR036812">
    <property type="entry name" value="NAD(P)_OxRdtase_dom_sf"/>
</dbReference>
<reference evidence="4" key="1">
    <citation type="submission" date="2019-11" db="EMBL/GenBank/DDBJ databases">
        <title>Bipolaris sorokiniana Genome sequencing.</title>
        <authorList>
            <person name="Wang H."/>
        </authorList>
    </citation>
    <scope>NUCLEOTIDE SEQUENCE</scope>
</reference>
<feature type="region of interest" description="Disordered" evidence="2">
    <location>
        <begin position="337"/>
        <end position="361"/>
    </location>
</feature>
<dbReference type="Gene3D" id="3.20.20.100">
    <property type="entry name" value="NADP-dependent oxidoreductase domain"/>
    <property type="match status" value="1"/>
</dbReference>
<dbReference type="PRINTS" id="PR00069">
    <property type="entry name" value="ALDKETRDTASE"/>
</dbReference>
<keyword evidence="1" id="KW-0560">Oxidoreductase</keyword>
<dbReference type="EMBL" id="WNKQ01000018">
    <property type="protein sequence ID" value="KAF5845646.1"/>
    <property type="molecule type" value="Genomic_DNA"/>
</dbReference>
<comment type="caution">
    <text evidence="4">The sequence shown here is derived from an EMBL/GenBank/DDBJ whole genome shotgun (WGS) entry which is preliminary data.</text>
</comment>